<dbReference type="KEGG" id="arui:G6M88_15220"/>
<accession>A0AAE7URW0</accession>
<dbReference type="RefSeq" id="WP_141680597.1">
    <property type="nucleotide sequence ID" value="NZ_CP049207.1"/>
</dbReference>
<gene>
    <name evidence="1" type="ORF">G6L72_14800</name>
    <name evidence="2" type="ORF">G6M88_15220</name>
</gene>
<dbReference type="EMBL" id="CP049207">
    <property type="protein sequence ID" value="QTG01827.1"/>
    <property type="molecule type" value="Genomic_DNA"/>
</dbReference>
<sequence length="222" mass="26093">MMVPRNLFEELSSSFGLPMIFVHTPKCGGSYVNQAFGKRFRQCPTLLWPEARGHKTFLEYQDIFRARQKSLTPYVLFTVIRNPWDWHLSWFNYVSKDVDAKKSGMPTEHEQIKDMSFSEYLVWLEDQSLPRSVNDYTRRQISDWIIDETGKVAVNEILRQETLQDDLVALRDKYSLRIRIPLGQTINASRTTCDYRSFYNDQQAEAVAARHSRDIGLFGYQF</sequence>
<evidence type="ECO:0000313" key="2">
    <source>
        <dbReference type="EMBL" id="QTG01827.1"/>
    </source>
</evidence>
<evidence type="ECO:0000313" key="4">
    <source>
        <dbReference type="Proteomes" id="UP000822331"/>
    </source>
</evidence>
<dbReference type="Proteomes" id="UP000822331">
    <property type="component" value="Unassembled WGS sequence"/>
</dbReference>
<keyword evidence="4" id="KW-1185">Reference proteome</keyword>
<dbReference type="Proteomes" id="UP000663912">
    <property type="component" value="Chromosome 2"/>
</dbReference>
<evidence type="ECO:0000313" key="3">
    <source>
        <dbReference type="Proteomes" id="UP000663912"/>
    </source>
</evidence>
<dbReference type="EMBL" id="JAAMCP010000008">
    <property type="protein sequence ID" value="NTF37972.1"/>
    <property type="molecule type" value="Genomic_DNA"/>
</dbReference>
<protein>
    <submittedName>
        <fullName evidence="2">Sulfotransferase family protein</fullName>
    </submittedName>
</protein>
<evidence type="ECO:0000313" key="1">
    <source>
        <dbReference type="EMBL" id="NTF37972.1"/>
    </source>
</evidence>
<dbReference type="InterPro" id="IPR027417">
    <property type="entry name" value="P-loop_NTPase"/>
</dbReference>
<dbReference type="AlphaFoldDB" id="A0AAE7URW0"/>
<dbReference type="SUPFAM" id="SSF52540">
    <property type="entry name" value="P-loop containing nucleoside triphosphate hydrolases"/>
    <property type="match status" value="1"/>
</dbReference>
<proteinExistence type="predicted"/>
<reference evidence="1 4" key="1">
    <citation type="journal article" date="2020" name="Science">
        <title>Unexpected conservation and global transmission of agrobacterial virulence plasmids.</title>
        <authorList>
            <person name="Weisberg A.J."/>
            <person name="Davis E.W. 2nd"/>
            <person name="Tabima J."/>
            <person name="Belcher M.S."/>
            <person name="Miller M."/>
            <person name="Kuo C.H."/>
            <person name="Loper J.E."/>
            <person name="Grunwald N.J."/>
            <person name="Putnam M.L."/>
            <person name="Chang J.H."/>
        </authorList>
    </citation>
    <scope>NUCLEOTIDE SEQUENCE [LARGE SCALE GENOMIC DNA]</scope>
    <source>
        <strain evidence="1 4">A19/93</strain>
    </source>
</reference>
<dbReference type="Gene3D" id="3.40.50.300">
    <property type="entry name" value="P-loop containing nucleotide triphosphate hydrolases"/>
    <property type="match status" value="1"/>
</dbReference>
<name>A0AAE7URW0_9HYPH</name>
<reference evidence="2" key="2">
    <citation type="submission" date="2020-02" db="EMBL/GenBank/DDBJ databases">
        <title>Unexpected conservation and global transmission of agrobacterial virulence plasmids.</title>
        <authorList>
            <person name="Weisberg A.J."/>
            <person name="Davis E.W. II"/>
            <person name="Tabima J.R."/>
            <person name="Belcher M.S."/>
            <person name="Miller M."/>
            <person name="Kuo C.-H."/>
            <person name="Loper J.E."/>
            <person name="Grunwald N.J."/>
            <person name="Putnam M.L."/>
            <person name="Chang J.H."/>
        </authorList>
    </citation>
    <scope>NUCLEOTIDE SEQUENCE</scope>
    <source>
        <strain evidence="2">W2/73</strain>
    </source>
</reference>
<organism evidence="2 3">
    <name type="scientific">Agrobacterium rubi</name>
    <dbReference type="NCBI Taxonomy" id="28099"/>
    <lineage>
        <taxon>Bacteria</taxon>
        <taxon>Pseudomonadati</taxon>
        <taxon>Pseudomonadota</taxon>
        <taxon>Alphaproteobacteria</taxon>
        <taxon>Hyphomicrobiales</taxon>
        <taxon>Rhizobiaceae</taxon>
        <taxon>Rhizobium/Agrobacterium group</taxon>
        <taxon>Agrobacterium</taxon>
    </lineage>
</organism>